<dbReference type="STRING" id="1219383.SAMN05421733_11611"/>
<dbReference type="CDD" id="cd00093">
    <property type="entry name" value="HTH_XRE"/>
    <property type="match status" value="1"/>
</dbReference>
<reference evidence="3" key="1">
    <citation type="submission" date="2016-09" db="EMBL/GenBank/DDBJ databases">
        <authorList>
            <person name="Varghese N."/>
            <person name="Submissions S."/>
        </authorList>
    </citation>
    <scope>NUCLEOTIDE SEQUENCE [LARGE SCALE GENOMIC DNA]</scope>
    <source>
        <strain evidence="3">ANC 4422</strain>
    </source>
</reference>
<dbReference type="OrthoDB" id="6693274at2"/>
<evidence type="ECO:0000259" key="1">
    <source>
        <dbReference type="PROSITE" id="PS50943"/>
    </source>
</evidence>
<dbReference type="EMBL" id="FMYL01000016">
    <property type="protein sequence ID" value="SDC28720.1"/>
    <property type="molecule type" value="Genomic_DNA"/>
</dbReference>
<dbReference type="SMART" id="SM00530">
    <property type="entry name" value="HTH_XRE"/>
    <property type="match status" value="1"/>
</dbReference>
<gene>
    <name evidence="2" type="ORF">SAMN05421733_11611</name>
</gene>
<dbReference type="SUPFAM" id="SSF47413">
    <property type="entry name" value="lambda repressor-like DNA-binding domains"/>
    <property type="match status" value="1"/>
</dbReference>
<dbReference type="Proteomes" id="UP000242501">
    <property type="component" value="Unassembled WGS sequence"/>
</dbReference>
<evidence type="ECO:0000313" key="3">
    <source>
        <dbReference type="Proteomes" id="UP000242501"/>
    </source>
</evidence>
<dbReference type="AlphaFoldDB" id="A0A1G6KCJ6"/>
<evidence type="ECO:0000313" key="2">
    <source>
        <dbReference type="EMBL" id="SDC28720.1"/>
    </source>
</evidence>
<feature type="domain" description="HTH cro/C1-type" evidence="1">
    <location>
        <begin position="58"/>
        <end position="87"/>
    </location>
</feature>
<dbReference type="Pfam" id="PF12844">
    <property type="entry name" value="HTH_19"/>
    <property type="match status" value="1"/>
</dbReference>
<sequence>MYSLEESKSIEKKQPHVDRKVLIGRRLAKARILVKLSQAEVMSRVFSVSTSTKRANRISEIENGHKIPDAEILQKLCLLYGVSADWVLGFTIEPEFDNNSSRVGLLLNGVHEITATMVQQISQTVAQVSANYIGQLPKSCYLELLDRAKILIAHHQGEITDDIANLMACVRECEVLLAREQQGHYKQLDHMAERDTKAWQEILMLDVLQVEQKRKILPPTLRNLDLFSGGFNER</sequence>
<dbReference type="PROSITE" id="PS50943">
    <property type="entry name" value="HTH_CROC1"/>
    <property type="match status" value="1"/>
</dbReference>
<keyword evidence="3" id="KW-1185">Reference proteome</keyword>
<dbReference type="InterPro" id="IPR001387">
    <property type="entry name" value="Cro/C1-type_HTH"/>
</dbReference>
<name>A0A1G6KCJ6_9GAMM</name>
<dbReference type="RefSeq" id="WP_092750096.1">
    <property type="nucleotide sequence ID" value="NZ_FMYL01000016.1"/>
</dbReference>
<dbReference type="GO" id="GO:0003677">
    <property type="term" value="F:DNA binding"/>
    <property type="evidence" value="ECO:0007669"/>
    <property type="project" value="InterPro"/>
</dbReference>
<proteinExistence type="predicted"/>
<organism evidence="2 3">
    <name type="scientific">Acinetobacter boissieri</name>
    <dbReference type="NCBI Taxonomy" id="1219383"/>
    <lineage>
        <taxon>Bacteria</taxon>
        <taxon>Pseudomonadati</taxon>
        <taxon>Pseudomonadota</taxon>
        <taxon>Gammaproteobacteria</taxon>
        <taxon>Moraxellales</taxon>
        <taxon>Moraxellaceae</taxon>
        <taxon>Acinetobacter</taxon>
    </lineage>
</organism>
<accession>A0A1G6KCJ6</accession>
<dbReference type="Gene3D" id="1.10.260.40">
    <property type="entry name" value="lambda repressor-like DNA-binding domains"/>
    <property type="match status" value="1"/>
</dbReference>
<dbReference type="InterPro" id="IPR010982">
    <property type="entry name" value="Lambda_DNA-bd_dom_sf"/>
</dbReference>
<protein>
    <submittedName>
        <fullName evidence="2">Helix-turn-helix domain-containing protein</fullName>
    </submittedName>
</protein>